<evidence type="ECO:0000256" key="7">
    <source>
        <dbReference type="ARBA" id="ARBA00026066"/>
    </source>
</evidence>
<protein>
    <recommendedName>
        <fullName evidence="4">Molybdopterin synthase catalytic subunit</fullName>
        <ecNumber evidence="3">2.8.1.12</ecNumber>
    </recommendedName>
    <alternativeName>
        <fullName evidence="10">MPT synthase subunit 2</fullName>
    </alternativeName>
    <alternativeName>
        <fullName evidence="8">Molybdenum cofactor biosynthesis protein E</fullName>
    </alternativeName>
    <alternativeName>
        <fullName evidence="9">Molybdopterin-converting factor large subunit</fullName>
    </alternativeName>
    <alternativeName>
        <fullName evidence="11">Molybdopterin-converting factor subunit 2</fullName>
    </alternativeName>
</protein>
<dbReference type="Gene3D" id="3.90.1170.40">
    <property type="entry name" value="Molybdopterin biosynthesis MoaE subunit"/>
    <property type="match status" value="1"/>
</dbReference>
<comment type="similarity">
    <text evidence="2">Belongs to the MoaE family.</text>
</comment>
<evidence type="ECO:0000256" key="3">
    <source>
        <dbReference type="ARBA" id="ARBA00011950"/>
    </source>
</evidence>
<comment type="function">
    <text evidence="6">Converts molybdopterin precursor Z into molybdopterin. This requires the incorporation of two sulfur atoms into precursor Z to generate a dithiolene group. The sulfur is provided by MoaD.</text>
</comment>
<comment type="pathway">
    <text evidence="1">Cofactor biosynthesis; molybdopterin biosynthesis.</text>
</comment>
<gene>
    <name evidence="13" type="ORF">ENJ42_00815</name>
</gene>
<dbReference type="Proteomes" id="UP000885830">
    <property type="component" value="Unassembled WGS sequence"/>
</dbReference>
<dbReference type="UniPathway" id="UPA00344"/>
<dbReference type="PANTHER" id="PTHR23404">
    <property type="entry name" value="MOLYBDOPTERIN SYNTHASE RELATED"/>
    <property type="match status" value="1"/>
</dbReference>
<evidence type="ECO:0000256" key="8">
    <source>
        <dbReference type="ARBA" id="ARBA00029745"/>
    </source>
</evidence>
<dbReference type="GO" id="GO:0030366">
    <property type="term" value="F:molybdopterin synthase activity"/>
    <property type="evidence" value="ECO:0007669"/>
    <property type="project" value="UniProtKB-EC"/>
</dbReference>
<dbReference type="AlphaFoldDB" id="A0A7C5LY99"/>
<proteinExistence type="inferred from homology"/>
<sequence>MIRVTDQRLNIEKALSDFTAGSTEAGAITTFLGLVRGEKGSVDSLCLEDYPGVTEAGIAEAENKARTKWPLQDVLILHRIGEMHIGEPIVFVAVASKHRRAAFEACDFLMDYLKTEAVFWKKQTGHAGTQWIEPQARDYKDAQRWS</sequence>
<evidence type="ECO:0000256" key="12">
    <source>
        <dbReference type="ARBA" id="ARBA00049878"/>
    </source>
</evidence>
<evidence type="ECO:0000256" key="4">
    <source>
        <dbReference type="ARBA" id="ARBA00013858"/>
    </source>
</evidence>
<name>A0A7C5LY99_9PROT</name>
<comment type="catalytic activity">
    <reaction evidence="12">
        <text>2 [molybdopterin-synthase sulfur-carrier protein]-C-terminal-Gly-aminoethanethioate + cyclic pyranopterin phosphate + H2O = molybdopterin + 2 [molybdopterin-synthase sulfur-carrier protein]-C-terminal Gly-Gly + 2 H(+)</text>
        <dbReference type="Rhea" id="RHEA:26333"/>
        <dbReference type="Rhea" id="RHEA-COMP:12202"/>
        <dbReference type="Rhea" id="RHEA-COMP:19907"/>
        <dbReference type="ChEBI" id="CHEBI:15377"/>
        <dbReference type="ChEBI" id="CHEBI:15378"/>
        <dbReference type="ChEBI" id="CHEBI:58698"/>
        <dbReference type="ChEBI" id="CHEBI:59648"/>
        <dbReference type="ChEBI" id="CHEBI:90778"/>
        <dbReference type="ChEBI" id="CHEBI:232372"/>
        <dbReference type="EC" id="2.8.1.12"/>
    </reaction>
</comment>
<dbReference type="InterPro" id="IPR003448">
    <property type="entry name" value="Mopterin_biosynth_MoaE"/>
</dbReference>
<evidence type="ECO:0000313" key="13">
    <source>
        <dbReference type="EMBL" id="HHL42133.1"/>
    </source>
</evidence>
<dbReference type="Pfam" id="PF02391">
    <property type="entry name" value="MoaE"/>
    <property type="match status" value="1"/>
</dbReference>
<dbReference type="InterPro" id="IPR036563">
    <property type="entry name" value="MoaE_sf"/>
</dbReference>
<evidence type="ECO:0000256" key="2">
    <source>
        <dbReference type="ARBA" id="ARBA00005426"/>
    </source>
</evidence>
<keyword evidence="5" id="KW-0501">Molybdenum cofactor biosynthesis</keyword>
<evidence type="ECO:0000256" key="5">
    <source>
        <dbReference type="ARBA" id="ARBA00023150"/>
    </source>
</evidence>
<evidence type="ECO:0000256" key="11">
    <source>
        <dbReference type="ARBA" id="ARBA00032474"/>
    </source>
</evidence>
<evidence type="ECO:0000256" key="1">
    <source>
        <dbReference type="ARBA" id="ARBA00005046"/>
    </source>
</evidence>
<dbReference type="EMBL" id="DRMJ01000038">
    <property type="protein sequence ID" value="HHL42133.1"/>
    <property type="molecule type" value="Genomic_DNA"/>
</dbReference>
<dbReference type="SUPFAM" id="SSF54690">
    <property type="entry name" value="Molybdopterin synthase subunit MoaE"/>
    <property type="match status" value="1"/>
</dbReference>
<organism evidence="13">
    <name type="scientific">Hellea balneolensis</name>
    <dbReference type="NCBI Taxonomy" id="287478"/>
    <lineage>
        <taxon>Bacteria</taxon>
        <taxon>Pseudomonadati</taxon>
        <taxon>Pseudomonadota</taxon>
        <taxon>Alphaproteobacteria</taxon>
        <taxon>Maricaulales</taxon>
        <taxon>Robiginitomaculaceae</taxon>
        <taxon>Hellea</taxon>
    </lineage>
</organism>
<evidence type="ECO:0000256" key="10">
    <source>
        <dbReference type="ARBA" id="ARBA00030781"/>
    </source>
</evidence>
<comment type="caution">
    <text evidence="13">The sequence shown here is derived from an EMBL/GenBank/DDBJ whole genome shotgun (WGS) entry which is preliminary data.</text>
</comment>
<dbReference type="EC" id="2.8.1.12" evidence="3"/>
<evidence type="ECO:0000256" key="6">
    <source>
        <dbReference type="ARBA" id="ARBA00025448"/>
    </source>
</evidence>
<comment type="subunit">
    <text evidence="7">Heterotetramer of 2 MoaD subunits and 2 MoaE subunits. Also stable as homodimer. The enzyme changes between these two forms during catalysis.</text>
</comment>
<dbReference type="CDD" id="cd00756">
    <property type="entry name" value="MoaE"/>
    <property type="match status" value="1"/>
</dbReference>
<evidence type="ECO:0000256" key="9">
    <source>
        <dbReference type="ARBA" id="ARBA00030407"/>
    </source>
</evidence>
<reference evidence="13" key="1">
    <citation type="journal article" date="2020" name="mSystems">
        <title>Genome- and Community-Level Interaction Insights into Carbon Utilization and Element Cycling Functions of Hydrothermarchaeota in Hydrothermal Sediment.</title>
        <authorList>
            <person name="Zhou Z."/>
            <person name="Liu Y."/>
            <person name="Xu W."/>
            <person name="Pan J."/>
            <person name="Luo Z.H."/>
            <person name="Li M."/>
        </authorList>
    </citation>
    <scope>NUCLEOTIDE SEQUENCE [LARGE SCALE GENOMIC DNA]</scope>
    <source>
        <strain evidence="13">HyVt-485</strain>
    </source>
</reference>
<accession>A0A7C5LY99</accession>
<dbReference type="GO" id="GO:0006777">
    <property type="term" value="P:Mo-molybdopterin cofactor biosynthetic process"/>
    <property type="evidence" value="ECO:0007669"/>
    <property type="project" value="UniProtKB-KW"/>
</dbReference>